<reference evidence="1 2" key="1">
    <citation type="submission" date="2023-01" db="EMBL/GenBank/DDBJ databases">
        <title>Analysis of 21 Apiospora genomes using comparative genomics revels a genus with tremendous synthesis potential of carbohydrate active enzymes and secondary metabolites.</title>
        <authorList>
            <person name="Sorensen T."/>
        </authorList>
    </citation>
    <scope>NUCLEOTIDE SEQUENCE [LARGE SCALE GENOMIC DNA]</scope>
    <source>
        <strain evidence="1 2">CBS 117206</strain>
    </source>
</reference>
<dbReference type="GO" id="GO:0016853">
    <property type="term" value="F:isomerase activity"/>
    <property type="evidence" value="ECO:0007669"/>
    <property type="project" value="UniProtKB-KW"/>
</dbReference>
<organism evidence="1 2">
    <name type="scientific">Apiospora kogelbergensis</name>
    <dbReference type="NCBI Taxonomy" id="1337665"/>
    <lineage>
        <taxon>Eukaryota</taxon>
        <taxon>Fungi</taxon>
        <taxon>Dikarya</taxon>
        <taxon>Ascomycota</taxon>
        <taxon>Pezizomycotina</taxon>
        <taxon>Sordariomycetes</taxon>
        <taxon>Xylariomycetidae</taxon>
        <taxon>Amphisphaeriales</taxon>
        <taxon>Apiosporaceae</taxon>
        <taxon>Apiospora</taxon>
    </lineage>
</organism>
<comment type="caution">
    <text evidence="1">The sequence shown here is derived from an EMBL/GenBank/DDBJ whole genome shotgun (WGS) entry which is preliminary data.</text>
</comment>
<dbReference type="EMBL" id="JAQQWP010000007">
    <property type="protein sequence ID" value="KAK8109402.1"/>
    <property type="molecule type" value="Genomic_DNA"/>
</dbReference>
<dbReference type="Proteomes" id="UP001392437">
    <property type="component" value="Unassembled WGS sequence"/>
</dbReference>
<evidence type="ECO:0000313" key="2">
    <source>
        <dbReference type="Proteomes" id="UP001392437"/>
    </source>
</evidence>
<gene>
    <name evidence="1" type="ORF">PG999_007539</name>
</gene>
<sequence length="111" mass="11945">MAKKAEETTPGSLVPARRSLSLFIHAAGLVSSTATFLWLPHTTNPLHCGVGGPFQFLTVIGRFGAAQLEAKPLDVPAGQLQFIVDHGSAVLSDEYHTQLLKTSAETMKRFI</sequence>
<protein>
    <submittedName>
        <fullName evidence="1">Xylose isomerase-like protein</fullName>
    </submittedName>
</protein>
<proteinExistence type="predicted"/>
<keyword evidence="1" id="KW-0413">Isomerase</keyword>
<name>A0AAW0QLA7_9PEZI</name>
<evidence type="ECO:0000313" key="1">
    <source>
        <dbReference type="EMBL" id="KAK8109402.1"/>
    </source>
</evidence>
<keyword evidence="2" id="KW-1185">Reference proteome</keyword>
<dbReference type="AlphaFoldDB" id="A0AAW0QLA7"/>
<accession>A0AAW0QLA7</accession>